<dbReference type="InterPro" id="IPR009057">
    <property type="entry name" value="Homeodomain-like_sf"/>
</dbReference>
<evidence type="ECO:0000256" key="4">
    <source>
        <dbReference type="ARBA" id="ARBA00023163"/>
    </source>
</evidence>
<dbReference type="Pfam" id="PF12833">
    <property type="entry name" value="HTH_18"/>
    <property type="match status" value="1"/>
</dbReference>
<dbReference type="PANTHER" id="PTHR43280">
    <property type="entry name" value="ARAC-FAMILY TRANSCRIPTIONAL REGULATOR"/>
    <property type="match status" value="1"/>
</dbReference>
<keyword evidence="7" id="KW-1185">Reference proteome</keyword>
<dbReference type="SMART" id="SM00342">
    <property type="entry name" value="HTH_ARAC"/>
    <property type="match status" value="1"/>
</dbReference>
<accession>A0A0D6PJ03</accession>
<dbReference type="InterPro" id="IPR020449">
    <property type="entry name" value="Tscrpt_reg_AraC-type_HTH"/>
</dbReference>
<dbReference type="Pfam" id="PF02311">
    <property type="entry name" value="AraC_binding"/>
    <property type="match status" value="1"/>
</dbReference>
<evidence type="ECO:0000259" key="5">
    <source>
        <dbReference type="PROSITE" id="PS01124"/>
    </source>
</evidence>
<dbReference type="InterPro" id="IPR011051">
    <property type="entry name" value="RmlC_Cupin_sf"/>
</dbReference>
<dbReference type="PROSITE" id="PS01124">
    <property type="entry name" value="HTH_ARAC_FAMILY_2"/>
    <property type="match status" value="1"/>
</dbReference>
<keyword evidence="1" id="KW-0805">Transcription regulation</keyword>
<evidence type="ECO:0000313" key="7">
    <source>
        <dbReference type="Proteomes" id="UP000032668"/>
    </source>
</evidence>
<dbReference type="CDD" id="cd06999">
    <property type="entry name" value="cupin_HpaA-like_N"/>
    <property type="match status" value="1"/>
</dbReference>
<dbReference type="RefSeq" id="WP_048879590.1">
    <property type="nucleotide sequence ID" value="NZ_BANC01000084.1"/>
</dbReference>
<dbReference type="AlphaFoldDB" id="A0A0D6PJ03"/>
<dbReference type="GO" id="GO:0043565">
    <property type="term" value="F:sequence-specific DNA binding"/>
    <property type="evidence" value="ECO:0007669"/>
    <property type="project" value="InterPro"/>
</dbReference>
<keyword evidence="4" id="KW-0804">Transcription</keyword>
<dbReference type="STRING" id="1120923.SAMN02746095_03587"/>
<dbReference type="SUPFAM" id="SSF51182">
    <property type="entry name" value="RmlC-like cupins"/>
    <property type="match status" value="1"/>
</dbReference>
<evidence type="ECO:0000256" key="1">
    <source>
        <dbReference type="ARBA" id="ARBA00023015"/>
    </source>
</evidence>
<keyword evidence="3" id="KW-0010">Activator</keyword>
<dbReference type="Gene3D" id="2.60.120.10">
    <property type="entry name" value="Jelly Rolls"/>
    <property type="match status" value="1"/>
</dbReference>
<dbReference type="InterPro" id="IPR003313">
    <property type="entry name" value="AraC-bd"/>
</dbReference>
<dbReference type="PRINTS" id="PR00032">
    <property type="entry name" value="HTHARAC"/>
</dbReference>
<reference evidence="6 7" key="1">
    <citation type="submission" date="2012-11" db="EMBL/GenBank/DDBJ databases">
        <title>Whole genome sequence of Acidocella aminolytica 101 = DSM 11237.</title>
        <authorList>
            <person name="Azuma Y."/>
            <person name="Higashiura N."/>
            <person name="Hirakawa H."/>
            <person name="Matsushita K."/>
        </authorList>
    </citation>
    <scope>NUCLEOTIDE SEQUENCE [LARGE SCALE GENOMIC DNA]</scope>
    <source>
        <strain evidence="7">101 / DSM 11237</strain>
    </source>
</reference>
<sequence>MRQNNPVPSFYLYGEPHRAAAPGFVHVEWLDDRSRPSEWTIRPHAHRELAQLILIAQGGGEMRAEARNFRFTAPCLLVVPSGIVHGFQWFAESRGVVMTMASAYLAGLAARDPDIAALFGEAASLPLEATEAEKVEASGAEMMRELGWARAGYRTAVDAALLAVLLTGIRARALKAETNIPVAGPAAALVAKLRARIEARFRLREPIPAYAEALGVSLTALRNASARIAGAPPSVLLDERAMLEARRALLYSNLTVSEIGYSLGFADPAHFSRFFTRYEGRSPRAFRDDAAG</sequence>
<dbReference type="Proteomes" id="UP000032668">
    <property type="component" value="Unassembled WGS sequence"/>
</dbReference>
<evidence type="ECO:0000313" key="6">
    <source>
        <dbReference type="EMBL" id="GAN81198.1"/>
    </source>
</evidence>
<comment type="caution">
    <text evidence="6">The sequence shown here is derived from an EMBL/GenBank/DDBJ whole genome shotgun (WGS) entry which is preliminary data.</text>
</comment>
<dbReference type="InterPro" id="IPR047264">
    <property type="entry name" value="Cupin_HpaA-like_N"/>
</dbReference>
<dbReference type="EMBL" id="BANC01000084">
    <property type="protein sequence ID" value="GAN81198.1"/>
    <property type="molecule type" value="Genomic_DNA"/>
</dbReference>
<dbReference type="PANTHER" id="PTHR43280:SF32">
    <property type="entry name" value="TRANSCRIPTIONAL REGULATORY PROTEIN"/>
    <property type="match status" value="1"/>
</dbReference>
<dbReference type="SUPFAM" id="SSF46689">
    <property type="entry name" value="Homeodomain-like"/>
    <property type="match status" value="1"/>
</dbReference>
<evidence type="ECO:0000256" key="2">
    <source>
        <dbReference type="ARBA" id="ARBA00023125"/>
    </source>
</evidence>
<dbReference type="InterPro" id="IPR018060">
    <property type="entry name" value="HTH_AraC"/>
</dbReference>
<gene>
    <name evidence="6" type="ORF">Aam_086_002</name>
</gene>
<keyword evidence="2" id="KW-0238">DNA-binding</keyword>
<feature type="domain" description="HTH araC/xylS-type" evidence="5">
    <location>
        <begin position="191"/>
        <end position="289"/>
    </location>
</feature>
<name>A0A0D6PJ03_9PROT</name>
<dbReference type="GO" id="GO:0003700">
    <property type="term" value="F:DNA-binding transcription factor activity"/>
    <property type="evidence" value="ECO:0007669"/>
    <property type="project" value="InterPro"/>
</dbReference>
<evidence type="ECO:0000256" key="3">
    <source>
        <dbReference type="ARBA" id="ARBA00023159"/>
    </source>
</evidence>
<dbReference type="OrthoDB" id="9814125at2"/>
<protein>
    <submittedName>
        <fullName evidence="6">Transcriptional regulator AraC</fullName>
    </submittedName>
</protein>
<dbReference type="InterPro" id="IPR014710">
    <property type="entry name" value="RmlC-like_jellyroll"/>
</dbReference>
<proteinExistence type="predicted"/>
<organism evidence="6 7">
    <name type="scientific">Acidocella aminolytica 101 = DSM 11237</name>
    <dbReference type="NCBI Taxonomy" id="1120923"/>
    <lineage>
        <taxon>Bacteria</taxon>
        <taxon>Pseudomonadati</taxon>
        <taxon>Pseudomonadota</taxon>
        <taxon>Alphaproteobacteria</taxon>
        <taxon>Acetobacterales</taxon>
        <taxon>Acidocellaceae</taxon>
        <taxon>Acidocella</taxon>
    </lineage>
</organism>
<dbReference type="Gene3D" id="1.10.10.60">
    <property type="entry name" value="Homeodomain-like"/>
    <property type="match status" value="1"/>
</dbReference>